<protein>
    <submittedName>
        <fullName evidence="1">DUF4864 domain-containing protein</fullName>
    </submittedName>
</protein>
<dbReference type="Proteomes" id="UP000774935">
    <property type="component" value="Unassembled WGS sequence"/>
</dbReference>
<dbReference type="EMBL" id="JAHWXQ010000009">
    <property type="protein sequence ID" value="MBW3366981.1"/>
    <property type="molecule type" value="Genomic_DNA"/>
</dbReference>
<gene>
    <name evidence="1" type="ORF">KYK27_18125</name>
</gene>
<sequence>MKGLDGIVDKALLAVGLLLLLVFIGSFPLMPEQGQAQYTNYTSSESSAASASSWSYLRPSKTLTPQEVVQIQLKALQQNDGSDSGIITVFNFSSPISKISVGPIEHFRVMVRDPVYKPMLNFKSYKKGNMVITGKSAYQLVVLTTENDIKVAYLFMLARQTKGYYKGCWLTVGVVRLDDNRPVYSA</sequence>
<keyword evidence="2" id="KW-1185">Reference proteome</keyword>
<comment type="caution">
    <text evidence="1">The sequence shown here is derived from an EMBL/GenBank/DDBJ whole genome shotgun (WGS) entry which is preliminary data.</text>
</comment>
<proteinExistence type="predicted"/>
<dbReference type="PANTHER" id="PTHR35716">
    <property type="entry name" value="OS05G0574700 PROTEIN-RELATED"/>
    <property type="match status" value="1"/>
</dbReference>
<organism evidence="1 2">
    <name type="scientific">Pontibacter populi</name>
    <dbReference type="NCBI Taxonomy" id="890055"/>
    <lineage>
        <taxon>Bacteria</taxon>
        <taxon>Pseudomonadati</taxon>
        <taxon>Bacteroidota</taxon>
        <taxon>Cytophagia</taxon>
        <taxon>Cytophagales</taxon>
        <taxon>Hymenobacteraceae</taxon>
        <taxon>Pontibacter</taxon>
    </lineage>
</organism>
<evidence type="ECO:0000313" key="1">
    <source>
        <dbReference type="EMBL" id="MBW3366981.1"/>
    </source>
</evidence>
<dbReference type="RefSeq" id="WP_199111725.1">
    <property type="nucleotide sequence ID" value="NZ_JAHWXQ010000009.1"/>
</dbReference>
<dbReference type="InterPro" id="IPR032347">
    <property type="entry name" value="DUF4864"/>
</dbReference>
<reference evidence="1 2" key="1">
    <citation type="submission" date="2021-07" db="EMBL/GenBank/DDBJ databases">
        <authorList>
            <person name="Kim M.K."/>
        </authorList>
    </citation>
    <scope>NUCLEOTIDE SEQUENCE [LARGE SCALE GENOMIC DNA]</scope>
    <source>
        <strain evidence="1 2">HLY7-15</strain>
    </source>
</reference>
<accession>A0ABS6XIH2</accession>
<evidence type="ECO:0000313" key="2">
    <source>
        <dbReference type="Proteomes" id="UP000774935"/>
    </source>
</evidence>
<name>A0ABS6XIH2_9BACT</name>
<dbReference type="Pfam" id="PF16156">
    <property type="entry name" value="DUF4864"/>
    <property type="match status" value="1"/>
</dbReference>